<reference evidence="3 5" key="1">
    <citation type="submission" date="2015-02" db="EMBL/GenBank/DDBJ databases">
        <authorList>
            <person name="Chooi Y.-H."/>
        </authorList>
    </citation>
    <scope>NUCLEOTIDE SEQUENCE [LARGE SCALE GENOMIC DNA]</scope>
    <source>
        <strain evidence="3">E3</strain>
    </source>
</reference>
<reference evidence="4 6" key="2">
    <citation type="submission" date="2018-03" db="EMBL/GenBank/DDBJ databases">
        <authorList>
            <person name="Fogelqvist J."/>
        </authorList>
    </citation>
    <scope>NUCLEOTIDE SEQUENCE [LARGE SCALE GENOMIC DNA]</scope>
</reference>
<evidence type="ECO:0000313" key="5">
    <source>
        <dbReference type="Proteomes" id="UP000039324"/>
    </source>
</evidence>
<feature type="compositionally biased region" description="Polar residues" evidence="1">
    <location>
        <begin position="462"/>
        <end position="471"/>
    </location>
</feature>
<evidence type="ECO:0000259" key="2">
    <source>
        <dbReference type="Pfam" id="PF09994"/>
    </source>
</evidence>
<dbReference type="STRING" id="37360.A0A0G4IPK1"/>
<organism evidence="3 5">
    <name type="scientific">Plasmodiophora brassicae</name>
    <name type="common">Clubroot disease agent</name>
    <dbReference type="NCBI Taxonomy" id="37360"/>
    <lineage>
        <taxon>Eukaryota</taxon>
        <taxon>Sar</taxon>
        <taxon>Rhizaria</taxon>
        <taxon>Endomyxa</taxon>
        <taxon>Phytomyxea</taxon>
        <taxon>Plasmodiophorida</taxon>
        <taxon>Plasmodiophoridae</taxon>
        <taxon>Plasmodiophora</taxon>
    </lineage>
</organism>
<dbReference type="OMA" id="DNALAWM"/>
<dbReference type="Proteomes" id="UP000039324">
    <property type="component" value="Unassembled WGS sequence"/>
</dbReference>
<protein>
    <recommendedName>
        <fullName evidence="2">T6SS Phospholipase effector Tle1-like catalytic domain-containing protein</fullName>
    </recommendedName>
</protein>
<dbReference type="EMBL" id="OVEO01000016">
    <property type="protein sequence ID" value="SPR01109.1"/>
    <property type="molecule type" value="Genomic_DNA"/>
</dbReference>
<dbReference type="AlphaFoldDB" id="A0A0G4IPK1"/>
<evidence type="ECO:0000256" key="1">
    <source>
        <dbReference type="SAM" id="MobiDB-lite"/>
    </source>
</evidence>
<feature type="region of interest" description="Disordered" evidence="1">
    <location>
        <begin position="427"/>
        <end position="471"/>
    </location>
</feature>
<geneLocation type="mitochondrion" evidence="4"/>
<evidence type="ECO:0000313" key="4">
    <source>
        <dbReference type="EMBL" id="SPR01109.1"/>
    </source>
</evidence>
<dbReference type="PANTHER" id="PTHR33840:SF1">
    <property type="entry name" value="TLE1 PHOSPHOLIPASE DOMAIN-CONTAINING PROTEIN"/>
    <property type="match status" value="1"/>
</dbReference>
<feature type="domain" description="T6SS Phospholipase effector Tle1-like catalytic" evidence="2">
    <location>
        <begin position="10"/>
        <end position="295"/>
    </location>
</feature>
<dbReference type="EMBL" id="CDSF01000078">
    <property type="protein sequence ID" value="CEO97132.1"/>
    <property type="molecule type" value="Genomic_DNA"/>
</dbReference>
<name>A0A0G4IPK1_PLABS</name>
<sequence length="471" mass="51589">MVSPESTSSRRLAMFLDGTWDLLPDACTNVKRMKALVAPVGFSGVEQVVYYEGGVGFIERVVGGVVPVGVDVQIKEAYSWLMESYQDGDELFLFGFSRGAYSANCLAGMLDECGLLSGTSPLTVDQLYQRYRQSNDPSNPISHATKRVIDEAPPERYTIRDNFAEYSLRKYSKTVTITYIGLLDNVAPSGIPLGSFRNVSSSTLAFRRVGMCANVLSARHALALDEFRQSFRPTLWIVAKGECERIHDPDLPRSPSAHCFADRIEQRWFSGSHSNVGGGYPNDALQQISMVWIMEGAERAGLAFRQAEPIVVDECIVSPVVDSRSSALFGIYQYVPVIGAPNFRAIGEAGTPDVENVNETIDVSVFKRWQTDPTYRPANLVKWASDRRIDLSTAIPATRHACSGVPVNGCRTPASADRKSTFWTIKPEAGTGLGSRVGSMSELQDPPAKDVDGRKIGKRARQPQSPASATQ</sequence>
<gene>
    <name evidence="3" type="ORF">PBRA_005736</name>
    <name evidence="4" type="ORF">PLBR_LOCUS8324</name>
</gene>
<dbReference type="PANTHER" id="PTHR33840">
    <property type="match status" value="1"/>
</dbReference>
<accession>A0A0G4IPK1</accession>
<keyword evidence="5" id="KW-1185">Reference proteome</keyword>
<evidence type="ECO:0000313" key="6">
    <source>
        <dbReference type="Proteomes" id="UP000290189"/>
    </source>
</evidence>
<proteinExistence type="predicted"/>
<dbReference type="OrthoDB" id="538223at2759"/>
<dbReference type="InterPro" id="IPR018712">
    <property type="entry name" value="Tle1-like_cat"/>
</dbReference>
<dbReference type="Proteomes" id="UP000290189">
    <property type="component" value="Unassembled WGS sequence"/>
</dbReference>
<keyword evidence="4" id="KW-0496">Mitochondrion</keyword>
<evidence type="ECO:0000313" key="3">
    <source>
        <dbReference type="EMBL" id="CEO97132.1"/>
    </source>
</evidence>
<dbReference type="Pfam" id="PF09994">
    <property type="entry name" value="T6SS_Tle1-like_cat"/>
    <property type="match status" value="1"/>
</dbReference>